<sequence length="447" mass="49365">MTSNKFLVADPISIMESFEKSLFVAIKEEEEEISEIDEINAFTNYVSSDISVKNEPIANDLPYENQLKSFTVCKYEHTESDLLAESMQKRKSELCEVVEMPIKNSAAPGNVLNKQIDLKRNLIMKNGLPIKKQNRETTIETVTREAKNSQSIDIGIANVLEEITSSEFLTANESNPSNGNVTTPIEIKVKCLCRLGVNPVSHSSGDSKDLINFFDYVFKETRSLSLKQQRIIKLSLLQAICGAENCMEEGKNCPQCCPLLSNYSAKFGKPERSPLRKITSNCDIKPIARKFSLNRAKSSKVLGVGDAELWPFVCAVASLVVDLGEFEPELLPLVSVVFGVLEPLVAGGVHVDDVAVDGDDVVVAVGDCSIHDKHYTQLAALDDDGVAAHMDHNHLVDYNNYGSVGTALPVKRLPPMQCGWKCKAQTTGFLKGNMRLNDAWQAWVHIL</sequence>
<dbReference type="EnsemblMetazoa" id="GAUT024202-RA">
    <property type="protein sequence ID" value="GAUT024202-PA"/>
    <property type="gene ID" value="GAUT024202"/>
</dbReference>
<dbReference type="VEuPathDB" id="VectorBase:GAUT024202"/>
<organism evidence="1 2">
    <name type="scientific">Glossina austeni</name>
    <name type="common">Savannah tsetse fly</name>
    <dbReference type="NCBI Taxonomy" id="7395"/>
    <lineage>
        <taxon>Eukaryota</taxon>
        <taxon>Metazoa</taxon>
        <taxon>Ecdysozoa</taxon>
        <taxon>Arthropoda</taxon>
        <taxon>Hexapoda</taxon>
        <taxon>Insecta</taxon>
        <taxon>Pterygota</taxon>
        <taxon>Neoptera</taxon>
        <taxon>Endopterygota</taxon>
        <taxon>Diptera</taxon>
        <taxon>Brachycera</taxon>
        <taxon>Muscomorpha</taxon>
        <taxon>Hippoboscoidea</taxon>
        <taxon>Glossinidae</taxon>
        <taxon>Glossina</taxon>
    </lineage>
</organism>
<reference evidence="1" key="1">
    <citation type="submission" date="2020-05" db="UniProtKB">
        <authorList>
            <consortium name="EnsemblMetazoa"/>
        </authorList>
    </citation>
    <scope>IDENTIFICATION</scope>
    <source>
        <strain evidence="1">TTRI</strain>
    </source>
</reference>
<evidence type="ECO:0000313" key="2">
    <source>
        <dbReference type="Proteomes" id="UP000078200"/>
    </source>
</evidence>
<dbReference type="AlphaFoldDB" id="A0A1A9V351"/>
<evidence type="ECO:0000313" key="1">
    <source>
        <dbReference type="EnsemblMetazoa" id="GAUT024202-PA"/>
    </source>
</evidence>
<name>A0A1A9V351_GLOAU</name>
<keyword evidence="2" id="KW-1185">Reference proteome</keyword>
<accession>A0A1A9V351</accession>
<proteinExistence type="predicted"/>
<protein>
    <submittedName>
        <fullName evidence="1">Uncharacterized protein</fullName>
    </submittedName>
</protein>
<dbReference type="Proteomes" id="UP000078200">
    <property type="component" value="Unassembled WGS sequence"/>
</dbReference>